<evidence type="ECO:0000256" key="7">
    <source>
        <dbReference type="HAMAP-Rule" id="MF_01147"/>
    </source>
</evidence>
<name>A0AA48K993_9BACT</name>
<dbReference type="Pfam" id="PF01790">
    <property type="entry name" value="LGT"/>
    <property type="match status" value="1"/>
</dbReference>
<comment type="subcellular location">
    <subcellularLocation>
        <location evidence="7">Cell membrane</location>
        <topology evidence="7">Multi-pass membrane protein</topology>
    </subcellularLocation>
</comment>
<dbReference type="KEGG" id="msil:METEAL_23650"/>
<dbReference type="HAMAP" id="MF_01147">
    <property type="entry name" value="Lgt"/>
    <property type="match status" value="1"/>
</dbReference>
<evidence type="ECO:0000313" key="9">
    <source>
        <dbReference type="Proteomes" id="UP001238179"/>
    </source>
</evidence>
<evidence type="ECO:0000256" key="6">
    <source>
        <dbReference type="ARBA" id="ARBA00023136"/>
    </source>
</evidence>
<dbReference type="GO" id="GO:0005886">
    <property type="term" value="C:plasma membrane"/>
    <property type="evidence" value="ECO:0007669"/>
    <property type="project" value="UniProtKB-SubCell"/>
</dbReference>
<feature type="transmembrane region" description="Helical" evidence="7">
    <location>
        <begin position="88"/>
        <end position="106"/>
    </location>
</feature>
<reference evidence="9" key="1">
    <citation type="journal article" date="2023" name="Int. J. Syst. Evol. Microbiol.">
        <title>Mesoterricola silvestris gen. nov., sp. nov., Mesoterricola sediminis sp. nov., Geothrix oryzae sp. nov., Geothrix edaphica sp. nov., Geothrix rubra sp. nov., and Geothrix limicola sp. nov., six novel members of Acidobacteriota isolated from soils.</title>
        <authorList>
            <person name="Itoh H."/>
            <person name="Sugisawa Y."/>
            <person name="Mise K."/>
            <person name="Xu Z."/>
            <person name="Kuniyasu M."/>
            <person name="Ushijima N."/>
            <person name="Kawano K."/>
            <person name="Kobayashi E."/>
            <person name="Shiratori Y."/>
            <person name="Masuda Y."/>
            <person name="Senoo K."/>
        </authorList>
    </citation>
    <scope>NUCLEOTIDE SEQUENCE [LARGE SCALE GENOMIC DNA]</scope>
    <source>
        <strain evidence="9">W79</strain>
    </source>
</reference>
<feature type="transmembrane region" description="Helical" evidence="7">
    <location>
        <begin position="45"/>
        <end position="68"/>
    </location>
</feature>
<dbReference type="EMBL" id="AP027080">
    <property type="protein sequence ID" value="BDU73191.1"/>
    <property type="molecule type" value="Genomic_DNA"/>
</dbReference>
<evidence type="ECO:0000256" key="4">
    <source>
        <dbReference type="ARBA" id="ARBA00022692"/>
    </source>
</evidence>
<keyword evidence="9" id="KW-1185">Reference proteome</keyword>
<organism evidence="8 9">
    <name type="scientific">Mesoterricola silvestris</name>
    <dbReference type="NCBI Taxonomy" id="2927979"/>
    <lineage>
        <taxon>Bacteria</taxon>
        <taxon>Pseudomonadati</taxon>
        <taxon>Acidobacteriota</taxon>
        <taxon>Holophagae</taxon>
        <taxon>Holophagales</taxon>
        <taxon>Holophagaceae</taxon>
        <taxon>Mesoterricola</taxon>
    </lineage>
</organism>
<comment type="pathway">
    <text evidence="7">Protein modification; lipoprotein biosynthesis (diacylglyceryl transfer).</text>
</comment>
<sequence>MWPIHLDLGFKVVYYYEGFYFLIAIAAAAALAARRLKRAGLGTALFLDGLPWILFSAIVGARVFHFVFWDVKALLAEPLSFFRVWEGGLSITGGLAGGVGAGYLWFRRGKGDFWRVFAVASPAVLVGQALGRVGCFLNGDAWGIPTTLPWGVPLPKYGTLLPRMTLDTRLPSDAWAWCVQQHSILPTALATLPLHPVQLYEALGDLLLAGGVVLLARRAEGGGGRWSQVFWFHLGGYSVLRFALEFLHGDRDALVWAGMTALQIGLLGFSAAAAILFLRGGRREAR</sequence>
<accession>A0AA48K993</accession>
<evidence type="ECO:0000256" key="5">
    <source>
        <dbReference type="ARBA" id="ARBA00022989"/>
    </source>
</evidence>
<evidence type="ECO:0000256" key="2">
    <source>
        <dbReference type="ARBA" id="ARBA00022475"/>
    </source>
</evidence>
<dbReference type="AlphaFoldDB" id="A0AA48K993"/>
<protein>
    <recommendedName>
        <fullName evidence="7">Phosphatidylglycerol--prolipoprotein diacylglyceryl transferase</fullName>
        <ecNumber evidence="7">2.5.1.145</ecNumber>
    </recommendedName>
</protein>
<keyword evidence="3 7" id="KW-0808">Transferase</keyword>
<dbReference type="RefSeq" id="WP_316411834.1">
    <property type="nucleotide sequence ID" value="NZ_AP027080.1"/>
</dbReference>
<evidence type="ECO:0000313" key="8">
    <source>
        <dbReference type="EMBL" id="BDU73191.1"/>
    </source>
</evidence>
<comment type="function">
    <text evidence="7">Catalyzes the transfer of the diacylglyceryl group from phosphatidylglycerol to the sulfhydryl group of the N-terminal cysteine of a prolipoprotein, the first step in the formation of mature lipoproteins.</text>
</comment>
<keyword evidence="2 7" id="KW-1003">Cell membrane</keyword>
<dbReference type="PANTHER" id="PTHR30589">
    <property type="entry name" value="PROLIPOPROTEIN DIACYLGLYCERYL TRANSFERASE"/>
    <property type="match status" value="1"/>
</dbReference>
<comment type="similarity">
    <text evidence="1 7">Belongs to the Lgt family.</text>
</comment>
<evidence type="ECO:0000256" key="3">
    <source>
        <dbReference type="ARBA" id="ARBA00022679"/>
    </source>
</evidence>
<feature type="transmembrane region" description="Helical" evidence="7">
    <location>
        <begin position="113"/>
        <end position="131"/>
    </location>
</feature>
<dbReference type="Proteomes" id="UP001238179">
    <property type="component" value="Chromosome"/>
</dbReference>
<dbReference type="InterPro" id="IPR001640">
    <property type="entry name" value="Lgt"/>
</dbReference>
<keyword evidence="5 7" id="KW-1133">Transmembrane helix</keyword>
<comment type="catalytic activity">
    <reaction evidence="7">
        <text>L-cysteinyl-[prolipoprotein] + a 1,2-diacyl-sn-glycero-3-phospho-(1'-sn-glycerol) = an S-1,2-diacyl-sn-glyceryl-L-cysteinyl-[prolipoprotein] + sn-glycerol 1-phosphate + H(+)</text>
        <dbReference type="Rhea" id="RHEA:56712"/>
        <dbReference type="Rhea" id="RHEA-COMP:14679"/>
        <dbReference type="Rhea" id="RHEA-COMP:14680"/>
        <dbReference type="ChEBI" id="CHEBI:15378"/>
        <dbReference type="ChEBI" id="CHEBI:29950"/>
        <dbReference type="ChEBI" id="CHEBI:57685"/>
        <dbReference type="ChEBI" id="CHEBI:64716"/>
        <dbReference type="ChEBI" id="CHEBI:140658"/>
        <dbReference type="EC" id="2.5.1.145"/>
    </reaction>
</comment>
<dbReference type="PANTHER" id="PTHR30589:SF0">
    <property type="entry name" value="PHOSPHATIDYLGLYCEROL--PROLIPOPROTEIN DIACYLGLYCERYL TRANSFERASE"/>
    <property type="match status" value="1"/>
</dbReference>
<keyword evidence="6 7" id="KW-0472">Membrane</keyword>
<keyword evidence="4 7" id="KW-0812">Transmembrane</keyword>
<feature type="transmembrane region" description="Helical" evidence="7">
    <location>
        <begin position="253"/>
        <end position="278"/>
    </location>
</feature>
<proteinExistence type="inferred from homology"/>
<dbReference type="GO" id="GO:0042158">
    <property type="term" value="P:lipoprotein biosynthetic process"/>
    <property type="evidence" value="ECO:0007669"/>
    <property type="project" value="UniProtKB-UniRule"/>
</dbReference>
<gene>
    <name evidence="7" type="primary">lgt</name>
    <name evidence="8" type="ORF">METEAL_23650</name>
</gene>
<feature type="transmembrane region" description="Helical" evidence="7">
    <location>
        <begin position="12"/>
        <end position="33"/>
    </location>
</feature>
<evidence type="ECO:0000256" key="1">
    <source>
        <dbReference type="ARBA" id="ARBA00007150"/>
    </source>
</evidence>
<feature type="binding site" evidence="7">
    <location>
        <position position="132"/>
    </location>
    <ligand>
        <name>a 1,2-diacyl-sn-glycero-3-phospho-(1'-sn-glycerol)</name>
        <dbReference type="ChEBI" id="CHEBI:64716"/>
    </ligand>
</feature>
<dbReference type="GO" id="GO:0008961">
    <property type="term" value="F:phosphatidylglycerol-prolipoprotein diacylglyceryl transferase activity"/>
    <property type="evidence" value="ECO:0007669"/>
    <property type="project" value="UniProtKB-UniRule"/>
</dbReference>
<dbReference type="EC" id="2.5.1.145" evidence="7"/>